<comment type="subcellular location">
    <subcellularLocation>
        <location evidence="8">Cytoplasm</location>
    </subcellularLocation>
</comment>
<sequence length="152" mass="16814">MQHNPASTAGSTPRFYIGVDLVHVPSFSEQLHQVGSRFASGVFSALETRVAKTKPETQRPAHLAGRWAAKEAFIKAWSQALYGRAPIIAPEELDWSEIEIRPDAHGRIQLGLRGRVHRALKECFGPNLPQPQLSISHDGDYAIAQCLLQLPE</sequence>
<evidence type="ECO:0000256" key="3">
    <source>
        <dbReference type="ARBA" id="ARBA00022723"/>
    </source>
</evidence>
<evidence type="ECO:0000313" key="10">
    <source>
        <dbReference type="EMBL" id="SFG25883.1"/>
    </source>
</evidence>
<evidence type="ECO:0000256" key="7">
    <source>
        <dbReference type="ARBA" id="ARBA00023160"/>
    </source>
</evidence>
<dbReference type="GO" id="GO:0005737">
    <property type="term" value="C:cytoplasm"/>
    <property type="evidence" value="ECO:0007669"/>
    <property type="project" value="UniProtKB-SubCell"/>
</dbReference>
<dbReference type="NCBIfam" id="NF000831">
    <property type="entry name" value="PRK00070.3-1"/>
    <property type="match status" value="1"/>
</dbReference>
<dbReference type="NCBIfam" id="TIGR00556">
    <property type="entry name" value="pantethn_trn"/>
    <property type="match status" value="1"/>
</dbReference>
<evidence type="ECO:0000256" key="6">
    <source>
        <dbReference type="ARBA" id="ARBA00023098"/>
    </source>
</evidence>
<keyword evidence="6 8" id="KW-0443">Lipid metabolism</keyword>
<dbReference type="InterPro" id="IPR004568">
    <property type="entry name" value="Ppantetheine-prot_Trfase_dom"/>
</dbReference>
<comment type="similarity">
    <text evidence="8">Belongs to the P-Pant transferase superfamily. AcpS family.</text>
</comment>
<dbReference type="Gene3D" id="3.90.470.20">
    <property type="entry name" value="4'-phosphopantetheinyl transferase domain"/>
    <property type="match status" value="1"/>
</dbReference>
<comment type="function">
    <text evidence="8">Transfers the 4'-phosphopantetheine moiety from coenzyme A to a Ser of acyl-carrier-protein.</text>
</comment>
<dbReference type="Pfam" id="PF01648">
    <property type="entry name" value="ACPS"/>
    <property type="match status" value="1"/>
</dbReference>
<feature type="binding site" evidence="8">
    <location>
        <position position="71"/>
    </location>
    <ligand>
        <name>Mg(2+)</name>
        <dbReference type="ChEBI" id="CHEBI:18420"/>
    </ligand>
</feature>
<dbReference type="InterPro" id="IPR037143">
    <property type="entry name" value="4-PPantetheinyl_Trfase_dom_sf"/>
</dbReference>
<dbReference type="EC" id="2.7.8.7" evidence="8"/>
<evidence type="ECO:0000256" key="5">
    <source>
        <dbReference type="ARBA" id="ARBA00022842"/>
    </source>
</evidence>
<dbReference type="Proteomes" id="UP000199065">
    <property type="component" value="Unassembled WGS sequence"/>
</dbReference>
<accession>A0A1I2QE18</accession>
<keyword evidence="1 8" id="KW-0444">Lipid biosynthesis</keyword>
<dbReference type="HAMAP" id="MF_00101">
    <property type="entry name" value="AcpS"/>
    <property type="match status" value="1"/>
</dbReference>
<keyword evidence="8" id="KW-0963">Cytoplasm</keyword>
<keyword evidence="11" id="KW-1185">Reference proteome</keyword>
<dbReference type="SUPFAM" id="SSF56214">
    <property type="entry name" value="4'-phosphopantetheinyl transferase"/>
    <property type="match status" value="1"/>
</dbReference>
<evidence type="ECO:0000256" key="2">
    <source>
        <dbReference type="ARBA" id="ARBA00022679"/>
    </source>
</evidence>
<feature type="binding site" evidence="8">
    <location>
        <position position="20"/>
    </location>
    <ligand>
        <name>Mg(2+)</name>
        <dbReference type="ChEBI" id="CHEBI:18420"/>
    </ligand>
</feature>
<comment type="cofactor">
    <cofactor evidence="8">
        <name>Mg(2+)</name>
        <dbReference type="ChEBI" id="CHEBI:18420"/>
    </cofactor>
</comment>
<name>A0A1I2QE18_9CORY</name>
<dbReference type="InterPro" id="IPR008278">
    <property type="entry name" value="4-PPantetheinyl_Trfase_dom"/>
</dbReference>
<feature type="domain" description="4'-phosphopantetheinyl transferase" evidence="9">
    <location>
        <begin position="17"/>
        <end position="118"/>
    </location>
</feature>
<evidence type="ECO:0000256" key="1">
    <source>
        <dbReference type="ARBA" id="ARBA00022516"/>
    </source>
</evidence>
<dbReference type="RefSeq" id="WP_092283896.1">
    <property type="nucleotide sequence ID" value="NZ_FOPJ01000002.1"/>
</dbReference>
<keyword evidence="4 8" id="KW-0276">Fatty acid metabolism</keyword>
<evidence type="ECO:0000259" key="9">
    <source>
        <dbReference type="Pfam" id="PF01648"/>
    </source>
</evidence>
<organism evidence="10 11">
    <name type="scientific">Corynebacterium spheniscorum</name>
    <dbReference type="NCBI Taxonomy" id="185761"/>
    <lineage>
        <taxon>Bacteria</taxon>
        <taxon>Bacillati</taxon>
        <taxon>Actinomycetota</taxon>
        <taxon>Actinomycetes</taxon>
        <taxon>Mycobacteriales</taxon>
        <taxon>Corynebacteriaceae</taxon>
        <taxon>Corynebacterium</taxon>
    </lineage>
</organism>
<dbReference type="OrthoDB" id="517356at2"/>
<evidence type="ECO:0000256" key="4">
    <source>
        <dbReference type="ARBA" id="ARBA00022832"/>
    </source>
</evidence>
<dbReference type="EMBL" id="FOPJ01000002">
    <property type="protein sequence ID" value="SFG25883.1"/>
    <property type="molecule type" value="Genomic_DNA"/>
</dbReference>
<reference evidence="10 11" key="1">
    <citation type="submission" date="2016-10" db="EMBL/GenBank/DDBJ databases">
        <authorList>
            <person name="de Groot N.N."/>
        </authorList>
    </citation>
    <scope>NUCLEOTIDE SEQUENCE [LARGE SCALE GENOMIC DNA]</scope>
    <source>
        <strain>J11</strain>
        <strain evidence="11">PG 39</strain>
    </source>
</reference>
<evidence type="ECO:0000313" key="11">
    <source>
        <dbReference type="Proteomes" id="UP000199065"/>
    </source>
</evidence>
<comment type="catalytic activity">
    <reaction evidence="8">
        <text>apo-[ACP] + CoA = holo-[ACP] + adenosine 3',5'-bisphosphate + H(+)</text>
        <dbReference type="Rhea" id="RHEA:12068"/>
        <dbReference type="Rhea" id="RHEA-COMP:9685"/>
        <dbReference type="Rhea" id="RHEA-COMP:9690"/>
        <dbReference type="ChEBI" id="CHEBI:15378"/>
        <dbReference type="ChEBI" id="CHEBI:29999"/>
        <dbReference type="ChEBI" id="CHEBI:57287"/>
        <dbReference type="ChEBI" id="CHEBI:58343"/>
        <dbReference type="ChEBI" id="CHEBI:64479"/>
        <dbReference type="EC" id="2.7.8.7"/>
    </reaction>
</comment>
<keyword evidence="5 8" id="KW-0460">Magnesium</keyword>
<dbReference type="AlphaFoldDB" id="A0A1I2QE18"/>
<keyword evidence="2 8" id="KW-0808">Transferase</keyword>
<keyword evidence="3 8" id="KW-0479">Metal-binding</keyword>
<dbReference type="STRING" id="185761.SAMN05660282_00385"/>
<dbReference type="GO" id="GO:0008897">
    <property type="term" value="F:holo-[acyl-carrier-protein] synthase activity"/>
    <property type="evidence" value="ECO:0007669"/>
    <property type="project" value="UniProtKB-UniRule"/>
</dbReference>
<dbReference type="GO" id="GO:0000287">
    <property type="term" value="F:magnesium ion binding"/>
    <property type="evidence" value="ECO:0007669"/>
    <property type="project" value="UniProtKB-UniRule"/>
</dbReference>
<dbReference type="InterPro" id="IPR002582">
    <property type="entry name" value="ACPS"/>
</dbReference>
<gene>
    <name evidence="8" type="primary">acpS</name>
    <name evidence="10" type="ORF">SAMN05660282_00385</name>
</gene>
<proteinExistence type="inferred from homology"/>
<keyword evidence="7 8" id="KW-0275">Fatty acid biosynthesis</keyword>
<dbReference type="GO" id="GO:0006633">
    <property type="term" value="P:fatty acid biosynthetic process"/>
    <property type="evidence" value="ECO:0007669"/>
    <property type="project" value="UniProtKB-UniRule"/>
</dbReference>
<protein>
    <recommendedName>
        <fullName evidence="8">Holo-[acyl-carrier-protein] synthase</fullName>
        <shortName evidence="8">Holo-ACP synthase</shortName>
        <ecNumber evidence="8">2.7.8.7</ecNumber>
    </recommendedName>
    <alternativeName>
        <fullName evidence="8">4'-phosphopantetheinyl transferase AcpS</fullName>
    </alternativeName>
</protein>
<evidence type="ECO:0000256" key="8">
    <source>
        <dbReference type="HAMAP-Rule" id="MF_00101"/>
    </source>
</evidence>